<dbReference type="PANTHER" id="PTHR12383">
    <property type="entry name" value="PROTEASE FAMILY S26 MITOCHONDRIAL INNER MEMBRANE PROTEASE-RELATED"/>
    <property type="match status" value="1"/>
</dbReference>
<evidence type="ECO:0000256" key="1">
    <source>
        <dbReference type="ARBA" id="ARBA00004273"/>
    </source>
</evidence>
<gene>
    <name evidence="10" type="ORF">H696_01718</name>
</gene>
<dbReference type="SUPFAM" id="SSF51306">
    <property type="entry name" value="LexA/Signal peptidase"/>
    <property type="match status" value="1"/>
</dbReference>
<keyword evidence="11" id="KW-1185">Reference proteome</keyword>
<dbReference type="AlphaFoldDB" id="A0A058ZEH4"/>
<comment type="subcellular location">
    <subcellularLocation>
        <location evidence="1">Mitochondrion inner membrane</location>
    </subcellularLocation>
</comment>
<dbReference type="Proteomes" id="UP000030693">
    <property type="component" value="Unassembled WGS sequence"/>
</dbReference>
<dbReference type="GO" id="GO:0006627">
    <property type="term" value="P:protein processing involved in protein targeting to mitochondrion"/>
    <property type="evidence" value="ECO:0007669"/>
    <property type="project" value="TreeGrafter"/>
</dbReference>
<keyword evidence="5 8" id="KW-0472">Membrane</keyword>
<keyword evidence="2" id="KW-0999">Mitochondrion inner membrane</keyword>
<dbReference type="GO" id="GO:0042720">
    <property type="term" value="C:mitochondrial inner membrane peptidase complex"/>
    <property type="evidence" value="ECO:0007669"/>
    <property type="project" value="TreeGrafter"/>
</dbReference>
<dbReference type="GeneID" id="20526443"/>
<evidence type="ECO:0000256" key="7">
    <source>
        <dbReference type="PIRSR" id="PIRSR600223-1"/>
    </source>
</evidence>
<keyword evidence="8" id="KW-0812">Transmembrane</keyword>
<name>A0A058ZEH4_FONAL</name>
<dbReference type="PRINTS" id="PR00727">
    <property type="entry name" value="LEADERPTASE"/>
</dbReference>
<protein>
    <recommendedName>
        <fullName evidence="9">Peptidase S26 domain-containing protein</fullName>
    </recommendedName>
</protein>
<dbReference type="eggNOG" id="KOG0171">
    <property type="taxonomic scope" value="Eukaryota"/>
</dbReference>
<keyword evidence="8" id="KW-1133">Transmembrane helix</keyword>
<evidence type="ECO:0000256" key="6">
    <source>
        <dbReference type="ARBA" id="ARBA00038445"/>
    </source>
</evidence>
<dbReference type="GO" id="GO:0004252">
    <property type="term" value="F:serine-type endopeptidase activity"/>
    <property type="evidence" value="ECO:0007669"/>
    <property type="project" value="InterPro"/>
</dbReference>
<reference evidence="10" key="1">
    <citation type="submission" date="2013-04" db="EMBL/GenBank/DDBJ databases">
        <title>The Genome Sequence of Fonticula alba ATCC 38817.</title>
        <authorList>
            <consortium name="The Broad Institute Genomics Platform"/>
            <person name="Russ C."/>
            <person name="Cuomo C."/>
            <person name="Burger G."/>
            <person name="Gray M.W."/>
            <person name="Holland P.W.H."/>
            <person name="King N."/>
            <person name="Lang F.B.F."/>
            <person name="Roger A.J."/>
            <person name="Ruiz-Trillo I."/>
            <person name="Brown M."/>
            <person name="Walker B."/>
            <person name="Young S."/>
            <person name="Zeng Q."/>
            <person name="Gargeya S."/>
            <person name="Fitzgerald M."/>
            <person name="Haas B."/>
            <person name="Abouelleil A."/>
            <person name="Allen A.W."/>
            <person name="Alvarado L."/>
            <person name="Arachchi H.M."/>
            <person name="Berlin A.M."/>
            <person name="Chapman S.B."/>
            <person name="Gainer-Dewar J."/>
            <person name="Goldberg J."/>
            <person name="Griggs A."/>
            <person name="Gujja S."/>
            <person name="Hansen M."/>
            <person name="Howarth C."/>
            <person name="Imamovic A."/>
            <person name="Ireland A."/>
            <person name="Larimer J."/>
            <person name="McCowan C."/>
            <person name="Murphy C."/>
            <person name="Pearson M."/>
            <person name="Poon T.W."/>
            <person name="Priest M."/>
            <person name="Roberts A."/>
            <person name="Saif S."/>
            <person name="Shea T."/>
            <person name="Sisk P."/>
            <person name="Sykes S."/>
            <person name="Wortman J."/>
            <person name="Nusbaum C."/>
            <person name="Birren B."/>
        </authorList>
    </citation>
    <scope>NUCLEOTIDE SEQUENCE [LARGE SCALE GENOMIC DNA]</scope>
    <source>
        <strain evidence="10">ATCC 38817</strain>
    </source>
</reference>
<comment type="similarity">
    <text evidence="6">Belongs to the peptidase S26 family. IMP1 subfamily.</text>
</comment>
<dbReference type="GO" id="GO:0006465">
    <property type="term" value="P:signal peptide processing"/>
    <property type="evidence" value="ECO:0007669"/>
    <property type="project" value="InterPro"/>
</dbReference>
<evidence type="ECO:0000256" key="2">
    <source>
        <dbReference type="ARBA" id="ARBA00022792"/>
    </source>
</evidence>
<dbReference type="InterPro" id="IPR036286">
    <property type="entry name" value="LexA/Signal_pep-like_sf"/>
</dbReference>
<dbReference type="InterPro" id="IPR019533">
    <property type="entry name" value="Peptidase_S26"/>
</dbReference>
<dbReference type="CDD" id="cd06530">
    <property type="entry name" value="S26_SPase_I"/>
    <property type="match status" value="1"/>
</dbReference>
<evidence type="ECO:0000256" key="5">
    <source>
        <dbReference type="ARBA" id="ARBA00023136"/>
    </source>
</evidence>
<evidence type="ECO:0000256" key="3">
    <source>
        <dbReference type="ARBA" id="ARBA00022801"/>
    </source>
</evidence>
<dbReference type="OrthoDB" id="308440at2759"/>
<dbReference type="RefSeq" id="XP_009493901.1">
    <property type="nucleotide sequence ID" value="XM_009495626.1"/>
</dbReference>
<organism evidence="10">
    <name type="scientific">Fonticula alba</name>
    <name type="common">Slime mold</name>
    <dbReference type="NCBI Taxonomy" id="691883"/>
    <lineage>
        <taxon>Eukaryota</taxon>
        <taxon>Rotosphaerida</taxon>
        <taxon>Fonticulaceae</taxon>
        <taxon>Fonticula</taxon>
    </lineage>
</organism>
<accession>A0A058ZEH4</accession>
<evidence type="ECO:0000313" key="11">
    <source>
        <dbReference type="Proteomes" id="UP000030693"/>
    </source>
</evidence>
<evidence type="ECO:0000259" key="9">
    <source>
        <dbReference type="Pfam" id="PF10502"/>
    </source>
</evidence>
<dbReference type="Pfam" id="PF10502">
    <property type="entry name" value="Peptidase_S26"/>
    <property type="match status" value="2"/>
</dbReference>
<dbReference type="Gene3D" id="2.10.109.10">
    <property type="entry name" value="Umud Fragment, subunit A"/>
    <property type="match status" value="1"/>
</dbReference>
<dbReference type="PANTHER" id="PTHR12383:SF16">
    <property type="entry name" value="MITOCHONDRIAL INNER MEMBRANE PROTEASE SUBUNIT 1"/>
    <property type="match status" value="1"/>
</dbReference>
<dbReference type="InterPro" id="IPR000223">
    <property type="entry name" value="Pept_S26A_signal_pept_1"/>
</dbReference>
<sequence>MSRFLRQLKDRSLLNHAATLLTAGSFIYFAYSAAFSRLGFIISANGPSMLPTLRDGGDWYIGDTFSARRRQYKLGDFVAVISPYDKTRLLCKRITGMPGDVVVRDPEYLGAATVTIPEGHIWVTGDNVNASVDSRFLGPIPETLVFGIIRARIFPFSRFRLFGDHINDATAIHLQTVGHTPSTSGKLILDPAQTGAMPAQNDRWTFRWFGDSDK</sequence>
<proteinExistence type="inferred from homology"/>
<evidence type="ECO:0000256" key="4">
    <source>
        <dbReference type="ARBA" id="ARBA00023128"/>
    </source>
</evidence>
<dbReference type="EMBL" id="KB932202">
    <property type="protein sequence ID" value="KCV72323.1"/>
    <property type="molecule type" value="Genomic_DNA"/>
</dbReference>
<dbReference type="STRING" id="691883.A0A058ZEH4"/>
<keyword evidence="4" id="KW-0496">Mitochondrion</keyword>
<feature type="transmembrane region" description="Helical" evidence="8">
    <location>
        <begin position="12"/>
        <end position="31"/>
    </location>
</feature>
<dbReference type="InterPro" id="IPR052064">
    <property type="entry name" value="Mito_IMP1_subunit"/>
</dbReference>
<feature type="active site" evidence="7">
    <location>
        <position position="92"/>
    </location>
</feature>
<feature type="domain" description="Peptidase S26" evidence="9">
    <location>
        <begin position="27"/>
        <end position="104"/>
    </location>
</feature>
<evidence type="ECO:0000313" key="10">
    <source>
        <dbReference type="EMBL" id="KCV72323.1"/>
    </source>
</evidence>
<feature type="domain" description="Peptidase S26" evidence="9">
    <location>
        <begin position="114"/>
        <end position="153"/>
    </location>
</feature>
<keyword evidence="3" id="KW-0378">Hydrolase</keyword>
<evidence type="ECO:0000256" key="8">
    <source>
        <dbReference type="SAM" id="Phobius"/>
    </source>
</evidence>
<feature type="active site" evidence="7">
    <location>
        <position position="48"/>
    </location>
</feature>